<dbReference type="InterPro" id="IPR002524">
    <property type="entry name" value="Cation_efflux"/>
</dbReference>
<evidence type="ECO:0000256" key="6">
    <source>
        <dbReference type="ARBA" id="ARBA00023136"/>
    </source>
</evidence>
<evidence type="ECO:0000256" key="7">
    <source>
        <dbReference type="SAM" id="Phobius"/>
    </source>
</evidence>
<gene>
    <name evidence="10" type="ORF">SAMN06295960_2260</name>
</gene>
<protein>
    <submittedName>
        <fullName evidence="10">Cation diffusion facilitator family transporter</fullName>
    </submittedName>
</protein>
<evidence type="ECO:0000256" key="5">
    <source>
        <dbReference type="ARBA" id="ARBA00022989"/>
    </source>
</evidence>
<feature type="transmembrane region" description="Helical" evidence="7">
    <location>
        <begin position="157"/>
        <end position="176"/>
    </location>
</feature>
<feature type="domain" description="Cation efflux protein transmembrane" evidence="8">
    <location>
        <begin position="15"/>
        <end position="206"/>
    </location>
</feature>
<dbReference type="PANTHER" id="PTHR43840">
    <property type="entry name" value="MITOCHONDRIAL METAL TRANSPORTER 1-RELATED"/>
    <property type="match status" value="1"/>
</dbReference>
<feature type="transmembrane region" description="Helical" evidence="7">
    <location>
        <begin position="119"/>
        <end position="136"/>
    </location>
</feature>
<dbReference type="InterPro" id="IPR027470">
    <property type="entry name" value="Cation_efflux_CTD"/>
</dbReference>
<sequence>MDVYQEMKQGEKGAWLSICAYIVLSLTKLGIGFGFHSAALQADGWNNLTDIVASIAVLIGLRISQKPPDHDHPYGHFRAETVSALIASFIMATVGLQVLYMTVMSLIEGKAETPNPLTGWVALGCAAVMLLVYTYNRNLAKKINNQALMAAAQDNKSDAFVSIGAAIGIFGSQMGLPWLDPVAAFVVGILILKTAWEIFRSATLVLTDGFDEDELKTLRSTIEKTNGVREIREIKARLHGNQVFLDVIVLVDPLLTLIESHEISDDVELRLKKKHNIMHAHVHVEPLEIPDHACKIEH</sequence>
<dbReference type="InterPro" id="IPR058533">
    <property type="entry name" value="Cation_efflux_TM"/>
</dbReference>
<evidence type="ECO:0000256" key="4">
    <source>
        <dbReference type="ARBA" id="ARBA00022692"/>
    </source>
</evidence>
<dbReference type="InterPro" id="IPR027469">
    <property type="entry name" value="Cation_efflux_TMD_sf"/>
</dbReference>
<dbReference type="Gene3D" id="3.30.70.1350">
    <property type="entry name" value="Cation efflux protein, cytoplasmic domain"/>
    <property type="match status" value="1"/>
</dbReference>
<dbReference type="Pfam" id="PF01545">
    <property type="entry name" value="Cation_efflux"/>
    <property type="match status" value="1"/>
</dbReference>
<accession>A0A1X7K9V5</accession>
<keyword evidence="11" id="KW-1185">Reference proteome</keyword>
<dbReference type="NCBIfam" id="TIGR01297">
    <property type="entry name" value="CDF"/>
    <property type="match status" value="1"/>
</dbReference>
<dbReference type="FunFam" id="1.20.1510.10:FF:000006">
    <property type="entry name" value="Divalent cation efflux transporter"/>
    <property type="match status" value="1"/>
</dbReference>
<keyword evidence="5 7" id="KW-1133">Transmembrane helix</keyword>
<evidence type="ECO:0000259" key="9">
    <source>
        <dbReference type="Pfam" id="PF16916"/>
    </source>
</evidence>
<organism evidence="10 11">
    <name type="scientific">Paenibacillus aquistagni</name>
    <dbReference type="NCBI Taxonomy" id="1852522"/>
    <lineage>
        <taxon>Bacteria</taxon>
        <taxon>Bacillati</taxon>
        <taxon>Bacillota</taxon>
        <taxon>Bacilli</taxon>
        <taxon>Bacillales</taxon>
        <taxon>Paenibacillaceae</taxon>
        <taxon>Paenibacillus</taxon>
    </lineage>
</organism>
<feature type="transmembrane region" description="Helical" evidence="7">
    <location>
        <begin position="12"/>
        <end position="33"/>
    </location>
</feature>
<comment type="similarity">
    <text evidence="2">Belongs to the cation diffusion facilitator (CDF) transporter (TC 2.A.4) family.</text>
</comment>
<evidence type="ECO:0000256" key="3">
    <source>
        <dbReference type="ARBA" id="ARBA00022448"/>
    </source>
</evidence>
<evidence type="ECO:0000259" key="8">
    <source>
        <dbReference type="Pfam" id="PF01545"/>
    </source>
</evidence>
<keyword evidence="3" id="KW-0813">Transport</keyword>
<dbReference type="STRING" id="1852522.SAMN06295960_2260"/>
<dbReference type="AlphaFoldDB" id="A0A1X7K9V5"/>
<dbReference type="InterPro" id="IPR050291">
    <property type="entry name" value="CDF_Transporter"/>
</dbReference>
<dbReference type="SUPFAM" id="SSF160240">
    <property type="entry name" value="Cation efflux protein cytoplasmic domain-like"/>
    <property type="match status" value="1"/>
</dbReference>
<name>A0A1X7K9V5_9BACL</name>
<dbReference type="SUPFAM" id="SSF161111">
    <property type="entry name" value="Cation efflux protein transmembrane domain-like"/>
    <property type="match status" value="1"/>
</dbReference>
<dbReference type="Gene3D" id="1.20.1510.10">
    <property type="entry name" value="Cation efflux protein transmembrane domain"/>
    <property type="match status" value="1"/>
</dbReference>
<reference evidence="10 11" key="1">
    <citation type="submission" date="2017-04" db="EMBL/GenBank/DDBJ databases">
        <authorList>
            <person name="Afonso C.L."/>
            <person name="Miller P.J."/>
            <person name="Scott M.A."/>
            <person name="Spackman E."/>
            <person name="Goraichik I."/>
            <person name="Dimitrov K.M."/>
            <person name="Suarez D.L."/>
            <person name="Swayne D.E."/>
        </authorList>
    </citation>
    <scope>NUCLEOTIDE SEQUENCE [LARGE SCALE GENOMIC DNA]</scope>
    <source>
        <strain evidence="10 11">11</strain>
    </source>
</reference>
<evidence type="ECO:0000313" key="10">
    <source>
        <dbReference type="EMBL" id="SMG37919.1"/>
    </source>
</evidence>
<dbReference type="InterPro" id="IPR036837">
    <property type="entry name" value="Cation_efflux_CTD_sf"/>
</dbReference>
<feature type="transmembrane region" description="Helical" evidence="7">
    <location>
        <begin position="45"/>
        <end position="63"/>
    </location>
</feature>
<feature type="transmembrane region" description="Helical" evidence="7">
    <location>
        <begin position="84"/>
        <end position="107"/>
    </location>
</feature>
<evidence type="ECO:0000256" key="1">
    <source>
        <dbReference type="ARBA" id="ARBA00004141"/>
    </source>
</evidence>
<dbReference type="PANTHER" id="PTHR43840:SF50">
    <property type="entry name" value="MANGANESE EFFLUX SYSTEM PROTEIN MNES"/>
    <property type="match status" value="1"/>
</dbReference>
<feature type="domain" description="Cation efflux protein cytoplasmic" evidence="9">
    <location>
        <begin position="211"/>
        <end position="286"/>
    </location>
</feature>
<dbReference type="GO" id="GO:0008324">
    <property type="term" value="F:monoatomic cation transmembrane transporter activity"/>
    <property type="evidence" value="ECO:0007669"/>
    <property type="project" value="InterPro"/>
</dbReference>
<dbReference type="Proteomes" id="UP000193834">
    <property type="component" value="Unassembled WGS sequence"/>
</dbReference>
<dbReference type="GO" id="GO:0016020">
    <property type="term" value="C:membrane"/>
    <property type="evidence" value="ECO:0007669"/>
    <property type="project" value="UniProtKB-SubCell"/>
</dbReference>
<proteinExistence type="inferred from homology"/>
<dbReference type="RefSeq" id="WP_176228901.1">
    <property type="nucleotide sequence ID" value="NZ_FXAZ01000002.1"/>
</dbReference>
<dbReference type="Pfam" id="PF16916">
    <property type="entry name" value="ZT_dimer"/>
    <property type="match status" value="1"/>
</dbReference>
<keyword evidence="4 7" id="KW-0812">Transmembrane</keyword>
<comment type="subcellular location">
    <subcellularLocation>
        <location evidence="1">Membrane</location>
        <topology evidence="1">Multi-pass membrane protein</topology>
    </subcellularLocation>
</comment>
<keyword evidence="6 7" id="KW-0472">Membrane</keyword>
<evidence type="ECO:0000256" key="2">
    <source>
        <dbReference type="ARBA" id="ARBA00008114"/>
    </source>
</evidence>
<dbReference type="EMBL" id="FXAZ01000002">
    <property type="protein sequence ID" value="SMG37919.1"/>
    <property type="molecule type" value="Genomic_DNA"/>
</dbReference>
<evidence type="ECO:0000313" key="11">
    <source>
        <dbReference type="Proteomes" id="UP000193834"/>
    </source>
</evidence>